<dbReference type="Proteomes" id="UP001211987">
    <property type="component" value="Unassembled WGS sequence"/>
</dbReference>
<feature type="domain" description="EamA" evidence="8">
    <location>
        <begin position="146"/>
        <end position="280"/>
    </location>
</feature>
<feature type="transmembrane region" description="Helical" evidence="7">
    <location>
        <begin position="121"/>
        <end position="138"/>
    </location>
</feature>
<evidence type="ECO:0000256" key="5">
    <source>
        <dbReference type="ARBA" id="ARBA00022989"/>
    </source>
</evidence>
<protein>
    <submittedName>
        <fullName evidence="9">DMT family transporter</fullName>
    </submittedName>
    <submittedName>
        <fullName evidence="10">Putative DMT superfamily transporter inner membrane protein</fullName>
    </submittedName>
</protein>
<comment type="similarity">
    <text evidence="2">Belongs to the EamA transporter family.</text>
</comment>
<evidence type="ECO:0000256" key="6">
    <source>
        <dbReference type="ARBA" id="ARBA00023136"/>
    </source>
</evidence>
<dbReference type="RefSeq" id="WP_003536567.1">
    <property type="nucleotide sequence ID" value="NZ_BAABXX010000001.1"/>
</dbReference>
<dbReference type="PANTHER" id="PTHR42920:SF5">
    <property type="entry name" value="EAMA DOMAIN-CONTAINING PROTEIN"/>
    <property type="match status" value="1"/>
</dbReference>
<evidence type="ECO:0000256" key="2">
    <source>
        <dbReference type="ARBA" id="ARBA00007362"/>
    </source>
</evidence>
<dbReference type="PANTHER" id="PTHR42920">
    <property type="entry name" value="OS03G0707200 PROTEIN-RELATED"/>
    <property type="match status" value="1"/>
</dbReference>
<keyword evidence="6 7" id="KW-0472">Membrane</keyword>
<evidence type="ECO:0000256" key="4">
    <source>
        <dbReference type="ARBA" id="ARBA00022692"/>
    </source>
</evidence>
<dbReference type="EMBL" id="CACRTL010000027">
    <property type="protein sequence ID" value="VYU03083.1"/>
    <property type="molecule type" value="Genomic_DNA"/>
</dbReference>
<proteinExistence type="inferred from homology"/>
<name>A0A6N3BRE5_9FIRM</name>
<dbReference type="GeneID" id="64195278"/>
<feature type="transmembrane region" description="Helical" evidence="7">
    <location>
        <begin position="144"/>
        <end position="165"/>
    </location>
</feature>
<dbReference type="GO" id="GO:0005886">
    <property type="term" value="C:plasma membrane"/>
    <property type="evidence" value="ECO:0007669"/>
    <property type="project" value="UniProtKB-SubCell"/>
</dbReference>
<dbReference type="SUPFAM" id="SSF103481">
    <property type="entry name" value="Multidrug resistance efflux transporter EmrE"/>
    <property type="match status" value="2"/>
</dbReference>
<evidence type="ECO:0000256" key="7">
    <source>
        <dbReference type="SAM" id="Phobius"/>
    </source>
</evidence>
<accession>A0A6N3BRE5</accession>
<feature type="transmembrane region" description="Helical" evidence="7">
    <location>
        <begin position="37"/>
        <end position="58"/>
    </location>
</feature>
<keyword evidence="3" id="KW-1003">Cell membrane</keyword>
<evidence type="ECO:0000256" key="1">
    <source>
        <dbReference type="ARBA" id="ARBA00004651"/>
    </source>
</evidence>
<feature type="transmembrane region" description="Helical" evidence="7">
    <location>
        <begin position="70"/>
        <end position="90"/>
    </location>
</feature>
<gene>
    <name evidence="10" type="ORF">CRLFYP8_02767</name>
    <name evidence="9" type="ORF">PM738_00775</name>
</gene>
<feature type="transmembrane region" description="Helical" evidence="7">
    <location>
        <begin position="177"/>
        <end position="196"/>
    </location>
</feature>
<keyword evidence="4 7" id="KW-0812">Transmembrane</keyword>
<reference evidence="10" key="1">
    <citation type="submission" date="2019-11" db="EMBL/GenBank/DDBJ databases">
        <authorList>
            <person name="Feng L."/>
        </authorList>
    </citation>
    <scope>NUCLEOTIDE SEQUENCE</scope>
    <source>
        <strain evidence="10">CramosumLFYP8</strain>
    </source>
</reference>
<dbReference type="Pfam" id="PF00892">
    <property type="entry name" value="EamA"/>
    <property type="match status" value="2"/>
</dbReference>
<keyword evidence="5 7" id="KW-1133">Transmembrane helix</keyword>
<dbReference type="EMBL" id="JAQLKE010000001">
    <property type="protein sequence ID" value="MDB7082319.1"/>
    <property type="molecule type" value="Genomic_DNA"/>
</dbReference>
<reference evidence="9" key="2">
    <citation type="submission" date="2023-01" db="EMBL/GenBank/DDBJ databases">
        <title>Human gut microbiome strain richness.</title>
        <authorList>
            <person name="Chen-Liaw A."/>
        </authorList>
    </citation>
    <scope>NUCLEOTIDE SEQUENCE</scope>
    <source>
        <strain evidence="9">1001217st2_G6_1001217B_191108</strain>
    </source>
</reference>
<dbReference type="AlphaFoldDB" id="A0A6N3BRE5"/>
<feature type="domain" description="EamA" evidence="8">
    <location>
        <begin position="7"/>
        <end position="137"/>
    </location>
</feature>
<feature type="transmembrane region" description="Helical" evidence="7">
    <location>
        <begin position="238"/>
        <end position="257"/>
    </location>
</feature>
<evidence type="ECO:0000313" key="9">
    <source>
        <dbReference type="EMBL" id="MDB7082319.1"/>
    </source>
</evidence>
<evidence type="ECO:0000313" key="10">
    <source>
        <dbReference type="EMBL" id="VYU03083.1"/>
    </source>
</evidence>
<organism evidence="10">
    <name type="scientific">Thomasclavelia ramosa</name>
    <dbReference type="NCBI Taxonomy" id="1547"/>
    <lineage>
        <taxon>Bacteria</taxon>
        <taxon>Bacillati</taxon>
        <taxon>Bacillota</taxon>
        <taxon>Erysipelotrichia</taxon>
        <taxon>Erysipelotrichales</taxon>
        <taxon>Coprobacillaceae</taxon>
        <taxon>Thomasclavelia</taxon>
    </lineage>
</organism>
<evidence type="ECO:0000256" key="3">
    <source>
        <dbReference type="ARBA" id="ARBA00022475"/>
    </source>
</evidence>
<dbReference type="InterPro" id="IPR000620">
    <property type="entry name" value="EamA_dom"/>
</dbReference>
<feature type="transmembrane region" description="Helical" evidence="7">
    <location>
        <begin position="208"/>
        <end position="226"/>
    </location>
</feature>
<sequence length="300" mass="33150">MKSDKFKGSFLLLLAALIWGSSFIVMKSAVDFLTPNVLLFVRFTLATLVMIIMFYKYIKDTCIRDLKGGAITGTCLFLAYLIQTLGLTMTTPGKNAFLTAIYCAIVPFLVWLFYHKRPDNYNFVAALLCVSGVALVSLDGDLTMNTGDLLTICGGFFYALHILAIKKYSQEMHPIKLTTLQFGMTAILALFGSLLFEDITVIKQIDSSVILQIGYLVFFATALTLLCQNIGQNLVSECNAAILLSLESVFGVIFSVLLYGEVLTLKVIAGFVIIFVAIIVSETKLSFLKRSNVREEELNV</sequence>
<dbReference type="InterPro" id="IPR037185">
    <property type="entry name" value="EmrE-like"/>
</dbReference>
<dbReference type="InterPro" id="IPR051258">
    <property type="entry name" value="Diverse_Substrate_Transporter"/>
</dbReference>
<evidence type="ECO:0000259" key="8">
    <source>
        <dbReference type="Pfam" id="PF00892"/>
    </source>
</evidence>
<feature type="transmembrane region" description="Helical" evidence="7">
    <location>
        <begin position="263"/>
        <end position="281"/>
    </location>
</feature>
<feature type="transmembrane region" description="Helical" evidence="7">
    <location>
        <begin position="96"/>
        <end position="114"/>
    </location>
</feature>
<comment type="subcellular location">
    <subcellularLocation>
        <location evidence="1">Cell membrane</location>
        <topology evidence="1">Multi-pass membrane protein</topology>
    </subcellularLocation>
</comment>